<evidence type="ECO:0000313" key="8">
    <source>
        <dbReference type="WBParaSite" id="SMUV_0000661301-mRNA-1"/>
    </source>
</evidence>
<dbReference type="PANTHER" id="PTHR46273">
    <property type="entry name" value="MYOSUPPRESSIN RECEPTOR 1, ISOFORM B-RELATED"/>
    <property type="match status" value="1"/>
</dbReference>
<dbReference type="Gene3D" id="1.20.1070.10">
    <property type="entry name" value="Rhodopsin 7-helix transmembrane proteins"/>
    <property type="match status" value="1"/>
</dbReference>
<dbReference type="InterPro" id="IPR019427">
    <property type="entry name" value="7TM_GPCR_serpentine_rcpt_Srw"/>
</dbReference>
<name>A0A0N5APN0_9BILA</name>
<keyword evidence="4 5" id="KW-0472">Membrane</keyword>
<feature type="transmembrane region" description="Helical" evidence="5">
    <location>
        <begin position="236"/>
        <end position="258"/>
    </location>
</feature>
<dbReference type="Proteomes" id="UP000046393">
    <property type="component" value="Unplaced"/>
</dbReference>
<keyword evidence="7" id="KW-1185">Reference proteome</keyword>
<evidence type="ECO:0000256" key="3">
    <source>
        <dbReference type="ARBA" id="ARBA00022989"/>
    </source>
</evidence>
<evidence type="ECO:0000256" key="4">
    <source>
        <dbReference type="ARBA" id="ARBA00023136"/>
    </source>
</evidence>
<dbReference type="STRING" id="451379.A0A0N5APN0"/>
<keyword evidence="3 5" id="KW-1133">Transmembrane helix</keyword>
<feature type="domain" description="G-protein coupled receptors family 1 profile" evidence="6">
    <location>
        <begin position="31"/>
        <end position="294"/>
    </location>
</feature>
<dbReference type="GO" id="GO:0005886">
    <property type="term" value="C:plasma membrane"/>
    <property type="evidence" value="ECO:0007669"/>
    <property type="project" value="TreeGrafter"/>
</dbReference>
<dbReference type="CDD" id="cd14978">
    <property type="entry name" value="7tmA_FMRFamide_R-like"/>
    <property type="match status" value="1"/>
</dbReference>
<dbReference type="InterPro" id="IPR053219">
    <property type="entry name" value="GPCR_Dmsr-1"/>
</dbReference>
<dbReference type="InterPro" id="IPR017452">
    <property type="entry name" value="GPCR_Rhodpsn_7TM"/>
</dbReference>
<organism evidence="7 8">
    <name type="scientific">Syphacia muris</name>
    <dbReference type="NCBI Taxonomy" id="451379"/>
    <lineage>
        <taxon>Eukaryota</taxon>
        <taxon>Metazoa</taxon>
        <taxon>Ecdysozoa</taxon>
        <taxon>Nematoda</taxon>
        <taxon>Chromadorea</taxon>
        <taxon>Rhabditida</taxon>
        <taxon>Spirurina</taxon>
        <taxon>Oxyuridomorpha</taxon>
        <taxon>Oxyuroidea</taxon>
        <taxon>Oxyuridae</taxon>
        <taxon>Syphacia</taxon>
    </lineage>
</organism>
<feature type="transmembrane region" description="Helical" evidence="5">
    <location>
        <begin position="16"/>
        <end position="39"/>
    </location>
</feature>
<feature type="transmembrane region" description="Helical" evidence="5">
    <location>
        <begin position="278"/>
        <end position="297"/>
    </location>
</feature>
<comment type="subcellular location">
    <subcellularLocation>
        <location evidence="1">Membrane</location>
    </subcellularLocation>
</comment>
<dbReference type="WBParaSite" id="SMUV_0000661301-mRNA-1">
    <property type="protein sequence ID" value="SMUV_0000661301-mRNA-1"/>
    <property type="gene ID" value="SMUV_0000661301"/>
</dbReference>
<dbReference type="GO" id="GO:0008528">
    <property type="term" value="F:G protein-coupled peptide receptor activity"/>
    <property type="evidence" value="ECO:0007669"/>
    <property type="project" value="InterPro"/>
</dbReference>
<feature type="transmembrane region" description="Helical" evidence="5">
    <location>
        <begin position="51"/>
        <end position="72"/>
    </location>
</feature>
<dbReference type="AlphaFoldDB" id="A0A0N5APN0"/>
<protein>
    <submittedName>
        <fullName evidence="8">G_PROTEIN_RECEP_F1_2 domain-containing protein</fullName>
    </submittedName>
</protein>
<dbReference type="PROSITE" id="PS50262">
    <property type="entry name" value="G_PROTEIN_RECEP_F1_2"/>
    <property type="match status" value="1"/>
</dbReference>
<keyword evidence="2 5" id="KW-0812">Transmembrane</keyword>
<feature type="transmembrane region" description="Helical" evidence="5">
    <location>
        <begin position="194"/>
        <end position="215"/>
    </location>
</feature>
<dbReference type="Pfam" id="PF10324">
    <property type="entry name" value="7TM_GPCR_Srw"/>
    <property type="match status" value="1"/>
</dbReference>
<evidence type="ECO:0000256" key="2">
    <source>
        <dbReference type="ARBA" id="ARBA00022692"/>
    </source>
</evidence>
<evidence type="ECO:0000313" key="7">
    <source>
        <dbReference type="Proteomes" id="UP000046393"/>
    </source>
</evidence>
<evidence type="ECO:0000259" key="6">
    <source>
        <dbReference type="PROSITE" id="PS50262"/>
    </source>
</evidence>
<feature type="transmembrane region" description="Helical" evidence="5">
    <location>
        <begin position="131"/>
        <end position="153"/>
    </location>
</feature>
<reference evidence="8" key="1">
    <citation type="submission" date="2016-04" db="UniProtKB">
        <authorList>
            <consortium name="WormBaseParasite"/>
        </authorList>
    </citation>
    <scope>IDENTIFICATION</scope>
</reference>
<accession>A0A0N5APN0</accession>
<proteinExistence type="predicted"/>
<evidence type="ECO:0000256" key="5">
    <source>
        <dbReference type="SAM" id="Phobius"/>
    </source>
</evidence>
<evidence type="ECO:0000256" key="1">
    <source>
        <dbReference type="ARBA" id="ARBA00004370"/>
    </source>
</evidence>
<dbReference type="PANTHER" id="PTHR46273:SF9">
    <property type="entry name" value="G-PROTEIN COUPLED RECEPTORS FAMILY 1 PROFILE DOMAIN-CONTAINING PROTEIN"/>
    <property type="match status" value="1"/>
</dbReference>
<feature type="transmembrane region" description="Helical" evidence="5">
    <location>
        <begin position="84"/>
        <end position="110"/>
    </location>
</feature>
<dbReference type="SUPFAM" id="SSF81321">
    <property type="entry name" value="Family A G protein-coupled receptor-like"/>
    <property type="match status" value="1"/>
</dbReference>
<sequence>NCSRFFIATFRSYTTVHRYICAIICIYGIFANSIHFHILTRKDMRSYAVNGILSVIAVNDAVIMTSYLIYIFRFRIFDNDGYKYWWLVFLLTHVTLSISLHTVELYLTVIVAYIRWMALERLDTKWLRTKLFFSVFGVILTLSIPTLLVHKIVPVENHLDTSNTTVVLYTVVLDSHATEHSCRLFKATLWLTGIFFKVIPCILILWFTIALMCRLNEKTKARAYLLGNRTQKDRTTAMLVTMLTVFLCTELPQGGLAILNALYTADVSNYIYTNVGEVMDLLSLINCNVGFILYSCMSSRYRSTFKETILNPVYSILSSSFSKTLTTRR</sequence>